<dbReference type="Gene3D" id="3.20.20.100">
    <property type="entry name" value="NADP-dependent oxidoreductase domain"/>
    <property type="match status" value="1"/>
</dbReference>
<comment type="caution">
    <text evidence="3">The sequence shown here is derived from an EMBL/GenBank/DDBJ whole genome shotgun (WGS) entry which is preliminary data.</text>
</comment>
<dbReference type="RefSeq" id="WP_272097826.1">
    <property type="nucleotide sequence ID" value="NZ_JAQNDK010000002.1"/>
</dbReference>
<evidence type="ECO:0000256" key="1">
    <source>
        <dbReference type="ARBA" id="ARBA00023002"/>
    </source>
</evidence>
<feature type="domain" description="NADP-dependent oxidoreductase" evidence="2">
    <location>
        <begin position="15"/>
        <end position="336"/>
    </location>
</feature>
<protein>
    <submittedName>
        <fullName evidence="3">Aldo/keto reductase</fullName>
    </submittedName>
</protein>
<sequence length="345" mass="38135">MHYRQLGDSELRVSELCLGTMTFGEQNTLEDARAQLDYAFDAGINFVDAAEMYPVPTRAETQGRTESYVGEWLSQRPRDKVIVATKIAGPGRPIPWVRGGSLAINRANVRRAVEDSLRRLRTDYIDLYQIHWPDRYVPQFGASAYDPANERSSTPIAEQLAAFAEVIRDGKVRYFGLSNETAWGVAQWSRVAAQLGLPRPVSIQNAYSLVNRTFDSALAEASRREDVPLLAYSPLAFGLLTGKHLGGPPPGSRFARFESFGQRYRKPNVDEAVQAYVKLARAHGLSPASLALAFVRSRWFVASTILGATTLEQLEENVKSAGVVLDAAVLGEIDQIHARYPNPAP</sequence>
<dbReference type="InterPro" id="IPR050523">
    <property type="entry name" value="AKR_Detox_Biosynth"/>
</dbReference>
<dbReference type="EMBL" id="JAQNDK010000002">
    <property type="protein sequence ID" value="MDC0680800.1"/>
    <property type="molecule type" value="Genomic_DNA"/>
</dbReference>
<evidence type="ECO:0000313" key="3">
    <source>
        <dbReference type="EMBL" id="MDC0680800.1"/>
    </source>
</evidence>
<accession>A0ABT5C4P7</accession>
<dbReference type="InterPro" id="IPR023210">
    <property type="entry name" value="NADP_OxRdtase_dom"/>
</dbReference>
<dbReference type="InterPro" id="IPR036812">
    <property type="entry name" value="NAD(P)_OxRdtase_dom_sf"/>
</dbReference>
<evidence type="ECO:0000313" key="4">
    <source>
        <dbReference type="Proteomes" id="UP001217485"/>
    </source>
</evidence>
<keyword evidence="1" id="KW-0560">Oxidoreductase</keyword>
<dbReference type="Proteomes" id="UP001217485">
    <property type="component" value="Unassembled WGS sequence"/>
</dbReference>
<dbReference type="PANTHER" id="PTHR43364">
    <property type="entry name" value="NADH-SPECIFIC METHYLGLYOXAL REDUCTASE-RELATED"/>
    <property type="match status" value="1"/>
</dbReference>
<dbReference type="CDD" id="cd19094">
    <property type="entry name" value="AKR_Tas-like"/>
    <property type="match status" value="1"/>
</dbReference>
<evidence type="ECO:0000259" key="2">
    <source>
        <dbReference type="Pfam" id="PF00248"/>
    </source>
</evidence>
<organism evidence="3 4">
    <name type="scientific">Sorangium atrum</name>
    <dbReference type="NCBI Taxonomy" id="2995308"/>
    <lineage>
        <taxon>Bacteria</taxon>
        <taxon>Pseudomonadati</taxon>
        <taxon>Myxococcota</taxon>
        <taxon>Polyangia</taxon>
        <taxon>Polyangiales</taxon>
        <taxon>Polyangiaceae</taxon>
        <taxon>Sorangium</taxon>
    </lineage>
</organism>
<dbReference type="Pfam" id="PF00248">
    <property type="entry name" value="Aldo_ket_red"/>
    <property type="match status" value="1"/>
</dbReference>
<gene>
    <name evidence="3" type="ORF">POL72_23880</name>
</gene>
<proteinExistence type="predicted"/>
<name>A0ABT5C4P7_9BACT</name>
<reference evidence="3 4" key="1">
    <citation type="submission" date="2023-01" db="EMBL/GenBank/DDBJ databases">
        <title>Minimal conservation of predation-associated metabolite biosynthetic gene clusters underscores biosynthetic potential of Myxococcota including descriptions for ten novel species: Archangium lansinium sp. nov., Myxococcus landrumus sp. nov., Nannocystis bai.</title>
        <authorList>
            <person name="Ahearne A."/>
            <person name="Stevens C."/>
            <person name="Dowd S."/>
        </authorList>
    </citation>
    <scope>NUCLEOTIDE SEQUENCE [LARGE SCALE GENOMIC DNA]</scope>
    <source>
        <strain evidence="3 4">WIWO2</strain>
    </source>
</reference>
<dbReference type="PANTHER" id="PTHR43364:SF4">
    <property type="entry name" value="NAD(P)-LINKED OXIDOREDUCTASE SUPERFAMILY PROTEIN"/>
    <property type="match status" value="1"/>
</dbReference>
<dbReference type="SUPFAM" id="SSF51430">
    <property type="entry name" value="NAD(P)-linked oxidoreductase"/>
    <property type="match status" value="1"/>
</dbReference>
<keyword evidence="4" id="KW-1185">Reference proteome</keyword>